<proteinExistence type="predicted"/>
<evidence type="ECO:0000313" key="2">
    <source>
        <dbReference type="Proteomes" id="UP000306145"/>
    </source>
</evidence>
<reference evidence="1 2" key="1">
    <citation type="submission" date="2019-06" db="EMBL/GenBank/DDBJ databases">
        <title>Micromonospora ordensis sp. nov., isolated from deep marine sediment.</title>
        <authorList>
            <person name="Veyisoglu A."/>
            <person name="Carro L."/>
            <person name="Klenk H.-P."/>
            <person name="Sahin N."/>
        </authorList>
    </citation>
    <scope>NUCLEOTIDE SEQUENCE [LARGE SCALE GENOMIC DNA]</scope>
    <source>
        <strain evidence="1 2">S2509</strain>
    </source>
</reference>
<dbReference type="EMBL" id="VDFY01000170">
    <property type="protein sequence ID" value="TNH27474.1"/>
    <property type="molecule type" value="Genomic_DNA"/>
</dbReference>
<accession>A0A5C4QKY8</accession>
<comment type="caution">
    <text evidence="1">The sequence shown here is derived from an EMBL/GenBank/DDBJ whole genome shotgun (WGS) entry which is preliminary data.</text>
</comment>
<protein>
    <submittedName>
        <fullName evidence="1">DUF4254 domain-containing protein</fullName>
    </submittedName>
</protein>
<gene>
    <name evidence="1" type="ORF">FHG89_17985</name>
</gene>
<dbReference type="Pfam" id="PF14063">
    <property type="entry name" value="DUF4254"/>
    <property type="match status" value="1"/>
</dbReference>
<dbReference type="AlphaFoldDB" id="A0A5C4QKY8"/>
<dbReference type="Proteomes" id="UP000306145">
    <property type="component" value="Unassembled WGS sequence"/>
</dbReference>
<evidence type="ECO:0000313" key="1">
    <source>
        <dbReference type="EMBL" id="TNH27474.1"/>
    </source>
</evidence>
<keyword evidence="2" id="KW-1185">Reference proteome</keyword>
<dbReference type="OrthoDB" id="3352146at2"/>
<dbReference type="InterPro" id="IPR025350">
    <property type="entry name" value="DUF4254"/>
</dbReference>
<sequence>MSLHSVGDLPIAPDQQCCPMLPGSDLIISTFDGHPEVPPKGWAVPLHVASRLASHHREQWAAETISRDPSADDHAVADAKRSIDRLNATRVALIGEIDSWVEQVIRPPRGAPLHTETIGSVIDRLAIAWVRWRRFTETAHLGLRDVDPPLALQQFTELTEAFDTLVLDIHEGRRRVPPWRTLKSYREPR</sequence>
<name>A0A5C4QKY8_9ACTN</name>
<organism evidence="1 2">
    <name type="scientific">Micromonospora orduensis</name>
    <dbReference type="NCBI Taxonomy" id="1420891"/>
    <lineage>
        <taxon>Bacteria</taxon>
        <taxon>Bacillati</taxon>
        <taxon>Actinomycetota</taxon>
        <taxon>Actinomycetes</taxon>
        <taxon>Micromonosporales</taxon>
        <taxon>Micromonosporaceae</taxon>
        <taxon>Micromonospora</taxon>
    </lineage>
</organism>